<protein>
    <submittedName>
        <fullName evidence="2">ATPase family protein associated with various cellular activities (AAA)</fullName>
    </submittedName>
</protein>
<accession>A0A5D3Y942</accession>
<comment type="caution">
    <text evidence="2">The sequence shown here is derived from an EMBL/GenBank/DDBJ whole genome shotgun (WGS) entry which is preliminary data.</text>
</comment>
<dbReference type="InterPro" id="IPR027417">
    <property type="entry name" value="P-loop_NTPase"/>
</dbReference>
<dbReference type="AlphaFoldDB" id="A0A5D3Y942"/>
<proteinExistence type="predicted"/>
<dbReference type="RefSeq" id="WP_052752319.1">
    <property type="nucleotide sequence ID" value="NZ_CP011451.1"/>
</dbReference>
<dbReference type="Proteomes" id="UP000324176">
    <property type="component" value="Unassembled WGS sequence"/>
</dbReference>
<organism evidence="2 3">
    <name type="scientific">Nitrosomonas communis</name>
    <dbReference type="NCBI Taxonomy" id="44574"/>
    <lineage>
        <taxon>Bacteria</taxon>
        <taxon>Pseudomonadati</taxon>
        <taxon>Pseudomonadota</taxon>
        <taxon>Betaproteobacteria</taxon>
        <taxon>Nitrosomonadales</taxon>
        <taxon>Nitrosomonadaceae</taxon>
        <taxon>Nitrosomonas</taxon>
    </lineage>
</organism>
<dbReference type="InterPro" id="IPR003959">
    <property type="entry name" value="ATPase_AAA_core"/>
</dbReference>
<gene>
    <name evidence="2" type="ORF">BCL69_11192</name>
</gene>
<feature type="domain" description="ATPase AAA-type core" evidence="1">
    <location>
        <begin position="53"/>
        <end position="171"/>
    </location>
</feature>
<name>A0A5D3Y942_9PROT</name>
<dbReference type="GO" id="GO:0016887">
    <property type="term" value="F:ATP hydrolysis activity"/>
    <property type="evidence" value="ECO:0007669"/>
    <property type="project" value="InterPro"/>
</dbReference>
<dbReference type="Gene3D" id="3.40.50.300">
    <property type="entry name" value="P-loop containing nucleotide triphosphate hydrolases"/>
    <property type="match status" value="1"/>
</dbReference>
<sequence length="243" mass="27012">MLAPSIHIEEIRVSFASTSAIGRSWQRSTAGQCINRSIVSELLEAINAGKRTILLTGLPGSGKTCAILAVQEALEQRAKTCSDLVPLFVQAREFADVATEQERKALGLPELWVEKAARMADAVKVVVVIDSLDVLSISREHSVLTYFLAQIDRLLLIPNITVVTACRDFDRHYDYRIAARQWDCELKCQPLDWESEIEPLLDTLGVHATTVDSVTRELIRNPHELALFVELAQREGSFNVVSS</sequence>
<dbReference type="SUPFAM" id="SSF52540">
    <property type="entry name" value="P-loop containing nucleoside triphosphate hydrolases"/>
    <property type="match status" value="1"/>
</dbReference>
<evidence type="ECO:0000313" key="2">
    <source>
        <dbReference type="EMBL" id="TYP70932.1"/>
    </source>
</evidence>
<evidence type="ECO:0000259" key="1">
    <source>
        <dbReference type="Pfam" id="PF00004"/>
    </source>
</evidence>
<reference evidence="2 3" key="1">
    <citation type="submission" date="2019-07" db="EMBL/GenBank/DDBJ databases">
        <title>Active sludge and wastewater microbial communities from Klosterneuburg, Austria.</title>
        <authorList>
            <person name="Wagner M."/>
        </authorList>
    </citation>
    <scope>NUCLEOTIDE SEQUENCE [LARGE SCALE GENOMIC DNA]</scope>
    <source>
        <strain evidence="2 3">Nm2</strain>
    </source>
</reference>
<dbReference type="GO" id="GO:0005524">
    <property type="term" value="F:ATP binding"/>
    <property type="evidence" value="ECO:0007669"/>
    <property type="project" value="InterPro"/>
</dbReference>
<dbReference type="Pfam" id="PF00004">
    <property type="entry name" value="AAA"/>
    <property type="match status" value="1"/>
</dbReference>
<dbReference type="EMBL" id="VNHT01000119">
    <property type="protein sequence ID" value="TYP70932.1"/>
    <property type="molecule type" value="Genomic_DNA"/>
</dbReference>
<evidence type="ECO:0000313" key="3">
    <source>
        <dbReference type="Proteomes" id="UP000324176"/>
    </source>
</evidence>